<dbReference type="InterPro" id="IPR041489">
    <property type="entry name" value="PDZ_6"/>
</dbReference>
<comment type="similarity">
    <text evidence="3">Belongs to the peptidase M50B family.</text>
</comment>
<dbReference type="GO" id="GO:0006508">
    <property type="term" value="P:proteolysis"/>
    <property type="evidence" value="ECO:0007669"/>
    <property type="project" value="UniProtKB-KW"/>
</dbReference>
<evidence type="ECO:0000313" key="13">
    <source>
        <dbReference type="EMBL" id="TDE14085.1"/>
    </source>
</evidence>
<dbReference type="PANTHER" id="PTHR42837">
    <property type="entry name" value="REGULATOR OF SIGMA-E PROTEASE RSEP"/>
    <property type="match status" value="1"/>
</dbReference>
<gene>
    <name evidence="13" type="ORF">E1269_04910</name>
</gene>
<dbReference type="SUPFAM" id="SSF50156">
    <property type="entry name" value="PDZ domain-like"/>
    <property type="match status" value="1"/>
</dbReference>
<dbReference type="RefSeq" id="WP_131891961.1">
    <property type="nucleotide sequence ID" value="NZ_SMKZ01000004.1"/>
</dbReference>
<protein>
    <submittedName>
        <fullName evidence="13">RIP metalloprotease</fullName>
    </submittedName>
</protein>
<evidence type="ECO:0000256" key="9">
    <source>
        <dbReference type="ARBA" id="ARBA00023049"/>
    </source>
</evidence>
<dbReference type="PANTHER" id="PTHR42837:SF2">
    <property type="entry name" value="MEMBRANE METALLOPROTEASE ARASP2, CHLOROPLASTIC-RELATED"/>
    <property type="match status" value="1"/>
</dbReference>
<dbReference type="Pfam" id="PF17820">
    <property type="entry name" value="PDZ_6"/>
    <property type="match status" value="1"/>
</dbReference>
<dbReference type="InterPro" id="IPR001478">
    <property type="entry name" value="PDZ"/>
</dbReference>
<comment type="cofactor">
    <cofactor evidence="1">
        <name>Zn(2+)</name>
        <dbReference type="ChEBI" id="CHEBI:29105"/>
    </cofactor>
</comment>
<evidence type="ECO:0000256" key="7">
    <source>
        <dbReference type="ARBA" id="ARBA00022833"/>
    </source>
</evidence>
<keyword evidence="4 13" id="KW-0645">Protease</keyword>
<evidence type="ECO:0000256" key="5">
    <source>
        <dbReference type="ARBA" id="ARBA00022692"/>
    </source>
</evidence>
<feature type="transmembrane region" description="Helical" evidence="11">
    <location>
        <begin position="128"/>
        <end position="153"/>
    </location>
</feature>
<evidence type="ECO:0000256" key="8">
    <source>
        <dbReference type="ARBA" id="ARBA00022989"/>
    </source>
</evidence>
<evidence type="ECO:0000256" key="10">
    <source>
        <dbReference type="ARBA" id="ARBA00023136"/>
    </source>
</evidence>
<feature type="domain" description="PDZ" evidence="12">
    <location>
        <begin position="147"/>
        <end position="238"/>
    </location>
</feature>
<evidence type="ECO:0000256" key="4">
    <source>
        <dbReference type="ARBA" id="ARBA00022670"/>
    </source>
</evidence>
<name>A0A4R5DSI8_9ACTN</name>
<comment type="subcellular location">
    <subcellularLocation>
        <location evidence="2">Membrane</location>
        <topology evidence="2">Multi-pass membrane protein</topology>
    </subcellularLocation>
</comment>
<dbReference type="FunCoup" id="A0A4R5DSI8">
    <property type="interactions" value="117"/>
</dbReference>
<dbReference type="OrthoDB" id="9782003at2"/>
<dbReference type="EMBL" id="SMKZ01000004">
    <property type="protein sequence ID" value="TDE14085.1"/>
    <property type="molecule type" value="Genomic_DNA"/>
</dbReference>
<dbReference type="SMART" id="SM00228">
    <property type="entry name" value="PDZ"/>
    <property type="match status" value="1"/>
</dbReference>
<dbReference type="Gene3D" id="2.30.42.10">
    <property type="match status" value="1"/>
</dbReference>
<keyword evidence="6" id="KW-0378">Hydrolase</keyword>
<evidence type="ECO:0000313" key="14">
    <source>
        <dbReference type="Proteomes" id="UP000294739"/>
    </source>
</evidence>
<feature type="transmembrane region" description="Helical" evidence="11">
    <location>
        <begin position="412"/>
        <end position="430"/>
    </location>
</feature>
<dbReference type="InterPro" id="IPR008915">
    <property type="entry name" value="Peptidase_M50"/>
</dbReference>
<dbReference type="InParanoid" id="A0A4R5DSI8"/>
<dbReference type="AlphaFoldDB" id="A0A4R5DSI8"/>
<keyword evidence="8 11" id="KW-1133">Transmembrane helix</keyword>
<accession>A0A4R5DSI8</accession>
<keyword evidence="14" id="KW-1185">Reference proteome</keyword>
<keyword evidence="7" id="KW-0862">Zinc</keyword>
<dbReference type="CDD" id="cd06163">
    <property type="entry name" value="S2P-M50_PDZ_RseP-like"/>
    <property type="match status" value="1"/>
</dbReference>
<dbReference type="InterPro" id="IPR036034">
    <property type="entry name" value="PDZ_sf"/>
</dbReference>
<dbReference type="Proteomes" id="UP000294739">
    <property type="component" value="Unassembled WGS sequence"/>
</dbReference>
<evidence type="ECO:0000256" key="11">
    <source>
        <dbReference type="SAM" id="Phobius"/>
    </source>
</evidence>
<keyword evidence="9 13" id="KW-0482">Metalloprotease</keyword>
<proteinExistence type="inferred from homology"/>
<organism evidence="13 14">
    <name type="scientific">Jiangella asiatica</name>
    <dbReference type="NCBI Taxonomy" id="2530372"/>
    <lineage>
        <taxon>Bacteria</taxon>
        <taxon>Bacillati</taxon>
        <taxon>Actinomycetota</taxon>
        <taxon>Actinomycetes</taxon>
        <taxon>Jiangellales</taxon>
        <taxon>Jiangellaceae</taxon>
        <taxon>Jiangella</taxon>
    </lineage>
</organism>
<dbReference type="InterPro" id="IPR004387">
    <property type="entry name" value="Pept_M50_Zn"/>
</dbReference>
<keyword evidence="5 11" id="KW-0812">Transmembrane</keyword>
<evidence type="ECO:0000259" key="12">
    <source>
        <dbReference type="SMART" id="SM00228"/>
    </source>
</evidence>
<dbReference type="Pfam" id="PF02163">
    <property type="entry name" value="Peptidase_M50"/>
    <property type="match status" value="1"/>
</dbReference>
<sequence length="440" mass="46796">MDLLAVVGILLFAVGLMVSIALHEIGHLVPAKLFGIKVTQYMIGFGRTVWSRRRGETEYGFKAVPLGGYVRMIGMFPPEPGGNANELRQSSTGLFQTMARDARNASREEIGPDDGDRVFYRKIWWKKLIVMLGGPAMNIVLAIILAGGVLMTFGNPDKPVYDPVVSVVSECVVPASQAEEAGDDCTGWPAAPAAEAGILPGDRILAVDGTEVSTWPEVSDAIAAAGPNTVDIVVQRDGAERTLQASLILAERPDPDGEPGDVLETSFLGVQPTFQHFEREDVAGTLAWTGGFISNTAEAMSRIPQRMVDVWDAAFGGAERSAETPVSIVGAGRIGGEIASADEFTGGQRVATFVMMLASFNMAIALFNLVPLLPLDGGHAAGAIWEAVKRAFARVFRRPEPQPVDVAKALPLAYGVAVVLIGMSALLIYADLVNPVRLLG</sequence>
<keyword evidence="10 11" id="KW-0472">Membrane</keyword>
<dbReference type="GO" id="GO:0016020">
    <property type="term" value="C:membrane"/>
    <property type="evidence" value="ECO:0007669"/>
    <property type="project" value="UniProtKB-SubCell"/>
</dbReference>
<evidence type="ECO:0000256" key="3">
    <source>
        <dbReference type="ARBA" id="ARBA00007931"/>
    </source>
</evidence>
<evidence type="ECO:0000256" key="2">
    <source>
        <dbReference type="ARBA" id="ARBA00004141"/>
    </source>
</evidence>
<reference evidence="13 14" key="1">
    <citation type="submission" date="2019-03" db="EMBL/GenBank/DDBJ databases">
        <title>Draft genome sequences of novel Actinobacteria.</title>
        <authorList>
            <person name="Sahin N."/>
            <person name="Ay H."/>
            <person name="Saygin H."/>
        </authorList>
    </citation>
    <scope>NUCLEOTIDE SEQUENCE [LARGE SCALE GENOMIC DNA]</scope>
    <source>
        <strain evidence="13 14">5K138</strain>
    </source>
</reference>
<dbReference type="GO" id="GO:0004222">
    <property type="term" value="F:metalloendopeptidase activity"/>
    <property type="evidence" value="ECO:0007669"/>
    <property type="project" value="InterPro"/>
</dbReference>
<comment type="caution">
    <text evidence="13">The sequence shown here is derived from an EMBL/GenBank/DDBJ whole genome shotgun (WGS) entry which is preliminary data.</text>
</comment>
<dbReference type="CDD" id="cd23081">
    <property type="entry name" value="cpPDZ_EcRseP-like"/>
    <property type="match status" value="1"/>
</dbReference>
<evidence type="ECO:0000256" key="1">
    <source>
        <dbReference type="ARBA" id="ARBA00001947"/>
    </source>
</evidence>
<evidence type="ECO:0000256" key="6">
    <source>
        <dbReference type="ARBA" id="ARBA00022801"/>
    </source>
</evidence>